<dbReference type="Proteomes" id="UP000297597">
    <property type="component" value="Unassembled WGS sequence"/>
</dbReference>
<sequence>MAPRTLLKRGVELGCGTQKEAARRLNYSPEMLNKILAGVREPAPDAKPKLSQMHMIAGLALAQEVTGYNIFSYIEGDRHPQTMIRRVEKEDHEAHEALRPLGWRIIDKQKPEDLTDEDVFALKVVGKEVSERIKTDINLLIELEETFQLGLLDYLTGKKEIAQVAEPQATYNV</sequence>
<dbReference type="EMBL" id="QFFZ01000002">
    <property type="protein sequence ID" value="TEB13412.1"/>
    <property type="molecule type" value="Genomic_DNA"/>
</dbReference>
<comment type="caution">
    <text evidence="1">The sequence shown here is derived from an EMBL/GenBank/DDBJ whole genome shotgun (WGS) entry which is preliminary data.</text>
</comment>
<dbReference type="OrthoDB" id="9805654at2"/>
<proteinExistence type="predicted"/>
<reference evidence="1 2" key="1">
    <citation type="journal article" date="2018" name="Environ. Microbiol.">
        <title>Novel energy conservation strategies and behaviour of Pelotomaculum schinkii driving syntrophic propionate catabolism.</title>
        <authorList>
            <person name="Hidalgo-Ahumada C.A.P."/>
            <person name="Nobu M.K."/>
            <person name="Narihiro T."/>
            <person name="Tamaki H."/>
            <person name="Liu W.T."/>
            <person name="Kamagata Y."/>
            <person name="Stams A.J.M."/>
            <person name="Imachi H."/>
            <person name="Sousa D.Z."/>
        </authorList>
    </citation>
    <scope>NUCLEOTIDE SEQUENCE [LARGE SCALE GENOMIC DNA]</scope>
    <source>
        <strain evidence="1 2">MGP</strain>
    </source>
</reference>
<protein>
    <submittedName>
        <fullName evidence="1">Uncharacterized protein</fullName>
    </submittedName>
</protein>
<keyword evidence="2" id="KW-1185">Reference proteome</keyword>
<dbReference type="RefSeq" id="WP_134212198.1">
    <property type="nucleotide sequence ID" value="NZ_QFFZ01000002.1"/>
</dbReference>
<organism evidence="1 2">
    <name type="scientific">Pelotomaculum propionicicum</name>
    <dbReference type="NCBI Taxonomy" id="258475"/>
    <lineage>
        <taxon>Bacteria</taxon>
        <taxon>Bacillati</taxon>
        <taxon>Bacillota</taxon>
        <taxon>Clostridia</taxon>
        <taxon>Eubacteriales</taxon>
        <taxon>Desulfotomaculaceae</taxon>
        <taxon>Pelotomaculum</taxon>
    </lineage>
</organism>
<gene>
    <name evidence="1" type="ORF">Pmgp_00306</name>
</gene>
<evidence type="ECO:0000313" key="1">
    <source>
        <dbReference type="EMBL" id="TEB13412.1"/>
    </source>
</evidence>
<evidence type="ECO:0000313" key="2">
    <source>
        <dbReference type="Proteomes" id="UP000297597"/>
    </source>
</evidence>
<name>A0A4Y7RXL3_9FIRM</name>
<accession>A0A4Y7RXL3</accession>
<dbReference type="AlphaFoldDB" id="A0A4Y7RXL3"/>